<evidence type="ECO:0000313" key="1">
    <source>
        <dbReference type="EMBL" id="APU17276.1"/>
    </source>
</evidence>
<sequence>MQAVLRSMRRLGGARDGGGRGLIGAADDRGGCLRCTTTG</sequence>
<proteinExistence type="predicted"/>
<dbReference type="AlphaFoldDB" id="A0AAC9LH84"/>
<dbReference type="Proteomes" id="UP000185511">
    <property type="component" value="Chromosome"/>
</dbReference>
<keyword evidence="2" id="KW-1185">Reference proteome</keyword>
<accession>A0AAC9LH84</accession>
<dbReference type="KEGG" id="acad:UA74_26355"/>
<reference evidence="2" key="1">
    <citation type="submission" date="2016-06" db="EMBL/GenBank/DDBJ databases">
        <title>Complete genome sequence of Actinoalloteichus fjordicus DSM 46855 (=ADI127-17), type strain of the new species Actinoalloteichus fjordicus.</title>
        <authorList>
            <person name="Ruckert C."/>
            <person name="Nouioui I."/>
            <person name="Willmese J."/>
            <person name="van Wezel G."/>
            <person name="Klenk H.-P."/>
            <person name="Kalinowski J."/>
            <person name="Zotchev S.B."/>
        </authorList>
    </citation>
    <scope>NUCLEOTIDE SEQUENCE [LARGE SCALE GENOMIC DNA]</scope>
    <source>
        <strain evidence="2">ADI127-7</strain>
    </source>
</reference>
<protein>
    <submittedName>
        <fullName evidence="1">Uncharacterized protein</fullName>
    </submittedName>
</protein>
<evidence type="ECO:0000313" key="2">
    <source>
        <dbReference type="Proteomes" id="UP000185511"/>
    </source>
</evidence>
<gene>
    <name evidence="1" type="ORF">UA74_26355</name>
</gene>
<name>A0AAC9LH84_9PSEU</name>
<organism evidence="1 2">
    <name type="scientific">Actinoalloteichus fjordicus</name>
    <dbReference type="NCBI Taxonomy" id="1612552"/>
    <lineage>
        <taxon>Bacteria</taxon>
        <taxon>Bacillati</taxon>
        <taxon>Actinomycetota</taxon>
        <taxon>Actinomycetes</taxon>
        <taxon>Pseudonocardiales</taxon>
        <taxon>Pseudonocardiaceae</taxon>
        <taxon>Actinoalloteichus</taxon>
    </lineage>
</organism>
<dbReference type="EMBL" id="CP016076">
    <property type="protein sequence ID" value="APU17276.1"/>
    <property type="molecule type" value="Genomic_DNA"/>
</dbReference>